<feature type="repeat" description="TPR" evidence="1">
    <location>
        <begin position="303"/>
        <end position="336"/>
    </location>
</feature>
<accession>A0A840SGJ3</accession>
<evidence type="ECO:0000313" key="3">
    <source>
        <dbReference type="Proteomes" id="UP000578697"/>
    </source>
</evidence>
<dbReference type="Gene3D" id="1.25.40.10">
    <property type="entry name" value="Tetratricopeptide repeat domain"/>
    <property type="match status" value="3"/>
</dbReference>
<gene>
    <name evidence="2" type="ORF">HNP77_001022</name>
</gene>
<keyword evidence="3" id="KW-1185">Reference proteome</keyword>
<feature type="repeat" description="TPR" evidence="1">
    <location>
        <begin position="171"/>
        <end position="204"/>
    </location>
</feature>
<dbReference type="RefSeq" id="WP_184652101.1">
    <property type="nucleotide sequence ID" value="NZ_JACHFR010000002.1"/>
</dbReference>
<dbReference type="SUPFAM" id="SSF48452">
    <property type="entry name" value="TPR-like"/>
    <property type="match status" value="2"/>
</dbReference>
<keyword evidence="1" id="KW-0802">TPR repeat</keyword>
<sequence length="384" mass="44016">MNGSNPLESIFFVKLPEDFSFSCKNLKIDKNIPIPVQKKDGDDSDKLDVKNITQEQILSGILTVLAYDRQNENLDYYRSFINEVRPGIKKELGEAGILKTKNEDWDLAEEIWMALHGLDPEDRAITLNMALFFDQKADSYRKAGLIEDADAYDSTAGVYYHDAMDSDPELPDAFFNAGFFYLKQQNFSEAKNCFESYMALTSDLKDDELGDNGIYKRERAQELIDKISNRNLGDDSFHKAYELINTGKEEEGLDEIRKFLQSNPAVWNAWFMLGWGLRRLERFEDAKQAFLKARECEGGDENADTLNELAICYMETGQIEEAKKTLYDALAIDADNTKIISNLGFLCLKTGEEEKARKFFMTVLEIDPNDKIAKMQLEQMEREV</sequence>
<name>A0A840SGJ3_9SPIR</name>
<protein>
    <submittedName>
        <fullName evidence="2">Tetratricopeptide (TPR) repeat protein</fullName>
    </submittedName>
</protein>
<dbReference type="Proteomes" id="UP000578697">
    <property type="component" value="Unassembled WGS sequence"/>
</dbReference>
<dbReference type="AlphaFoldDB" id="A0A840SGJ3"/>
<comment type="caution">
    <text evidence="2">The sequence shown here is derived from an EMBL/GenBank/DDBJ whole genome shotgun (WGS) entry which is preliminary data.</text>
</comment>
<organism evidence="2 3">
    <name type="scientific">Treponema rectale</name>
    <dbReference type="NCBI Taxonomy" id="744512"/>
    <lineage>
        <taxon>Bacteria</taxon>
        <taxon>Pseudomonadati</taxon>
        <taxon>Spirochaetota</taxon>
        <taxon>Spirochaetia</taxon>
        <taxon>Spirochaetales</taxon>
        <taxon>Treponemataceae</taxon>
        <taxon>Treponema</taxon>
    </lineage>
</organism>
<dbReference type="PANTHER" id="PTHR12558">
    <property type="entry name" value="CELL DIVISION CYCLE 16,23,27"/>
    <property type="match status" value="1"/>
</dbReference>
<proteinExistence type="predicted"/>
<evidence type="ECO:0000256" key="1">
    <source>
        <dbReference type="PROSITE-ProRule" id="PRU00339"/>
    </source>
</evidence>
<dbReference type="Pfam" id="PF04733">
    <property type="entry name" value="Coatomer_E"/>
    <property type="match status" value="1"/>
</dbReference>
<dbReference type="PANTHER" id="PTHR12558:SF13">
    <property type="entry name" value="CELL DIVISION CYCLE PROTEIN 27 HOMOLOG"/>
    <property type="match status" value="1"/>
</dbReference>
<reference evidence="2 3" key="1">
    <citation type="submission" date="2020-08" db="EMBL/GenBank/DDBJ databases">
        <title>Genomic Encyclopedia of Type Strains, Phase IV (KMG-IV): sequencing the most valuable type-strain genomes for metagenomic binning, comparative biology and taxonomic classification.</title>
        <authorList>
            <person name="Goeker M."/>
        </authorList>
    </citation>
    <scope>NUCLEOTIDE SEQUENCE [LARGE SCALE GENOMIC DNA]</scope>
    <source>
        <strain evidence="2 3">DSM 103679</strain>
    </source>
</reference>
<dbReference type="InterPro" id="IPR011990">
    <property type="entry name" value="TPR-like_helical_dom_sf"/>
</dbReference>
<dbReference type="EMBL" id="JACHFR010000002">
    <property type="protein sequence ID" value="MBB5218653.1"/>
    <property type="molecule type" value="Genomic_DNA"/>
</dbReference>
<evidence type="ECO:0000313" key="2">
    <source>
        <dbReference type="EMBL" id="MBB5218653.1"/>
    </source>
</evidence>
<dbReference type="PROSITE" id="PS50005">
    <property type="entry name" value="TPR"/>
    <property type="match status" value="3"/>
</dbReference>
<feature type="repeat" description="TPR" evidence="1">
    <location>
        <begin position="337"/>
        <end position="370"/>
    </location>
</feature>
<dbReference type="SMART" id="SM00028">
    <property type="entry name" value="TPR"/>
    <property type="match status" value="4"/>
</dbReference>
<dbReference type="InterPro" id="IPR019734">
    <property type="entry name" value="TPR_rpt"/>
</dbReference>